<keyword evidence="3" id="KW-1185">Reference proteome</keyword>
<feature type="signal peptide" evidence="1">
    <location>
        <begin position="1"/>
        <end position="19"/>
    </location>
</feature>
<dbReference type="GeneID" id="56589850"/>
<name>A0A157PZ91_9BORD</name>
<dbReference type="RefSeq" id="WP_063492125.1">
    <property type="nucleotide sequence ID" value="NZ_CP016340.1"/>
</dbReference>
<sequence length="196" mass="21021">MKRVVVQRVGLLAGWAVMAACPAQTAGAWRKVSDAQFDRQHVFSMLPQEAEPGSRWLAYDAHAHRLVCCLVVGGKALSKAQLESDYAIPGPWVTDLINGWNLDAAPYRPQVQPLRGQGEYAGYEFKEPDQALGGLLLPMGATAASGPASLTLEGRVFAVGQSGRSLADDDGGVVLYRLRPSDGGPALQVEIRFGIY</sequence>
<accession>A0A157PZ91</accession>
<dbReference type="KEGG" id="btrm:SAMEA390648702897"/>
<dbReference type="eggNOG" id="ENOG5034961">
    <property type="taxonomic scope" value="Bacteria"/>
</dbReference>
<dbReference type="Proteomes" id="UP000076825">
    <property type="component" value="Chromosome 1"/>
</dbReference>
<evidence type="ECO:0000313" key="3">
    <source>
        <dbReference type="Proteomes" id="UP000076825"/>
    </source>
</evidence>
<evidence type="ECO:0000313" key="2">
    <source>
        <dbReference type="EMBL" id="SAI71743.1"/>
    </source>
</evidence>
<dbReference type="EMBL" id="LT546645">
    <property type="protein sequence ID" value="SAI71743.1"/>
    <property type="molecule type" value="Genomic_DNA"/>
</dbReference>
<gene>
    <name evidence="2" type="ORF">SAMEA3906487_02897</name>
</gene>
<dbReference type="STRING" id="123899.SAMEA3906487_02897"/>
<evidence type="ECO:0000256" key="1">
    <source>
        <dbReference type="SAM" id="SignalP"/>
    </source>
</evidence>
<dbReference type="OrthoDB" id="6048871at2"/>
<dbReference type="AlphaFoldDB" id="A0A157PZ91"/>
<evidence type="ECO:0008006" key="4">
    <source>
        <dbReference type="Google" id="ProtNLM"/>
    </source>
</evidence>
<dbReference type="PATRIC" id="fig|123899.6.peg.2886"/>
<feature type="chain" id="PRO_5009816594" description="Decarboxylase" evidence="1">
    <location>
        <begin position="20"/>
        <end position="196"/>
    </location>
</feature>
<proteinExistence type="predicted"/>
<reference evidence="2 3" key="1">
    <citation type="submission" date="2016-04" db="EMBL/GenBank/DDBJ databases">
        <authorList>
            <consortium name="Pathogen Informatics"/>
        </authorList>
    </citation>
    <scope>NUCLEOTIDE SEQUENCE [LARGE SCALE GENOMIC DNA]</scope>
    <source>
        <strain evidence="2 3">H044680328</strain>
    </source>
</reference>
<dbReference type="PROSITE" id="PS51257">
    <property type="entry name" value="PROKAR_LIPOPROTEIN"/>
    <property type="match status" value="1"/>
</dbReference>
<protein>
    <recommendedName>
        <fullName evidence="4">Decarboxylase</fullName>
    </recommendedName>
</protein>
<organism evidence="2 3">
    <name type="scientific">Bordetella trematum</name>
    <dbReference type="NCBI Taxonomy" id="123899"/>
    <lineage>
        <taxon>Bacteria</taxon>
        <taxon>Pseudomonadati</taxon>
        <taxon>Pseudomonadota</taxon>
        <taxon>Betaproteobacteria</taxon>
        <taxon>Burkholderiales</taxon>
        <taxon>Alcaligenaceae</taxon>
        <taxon>Bordetella</taxon>
    </lineage>
</organism>
<keyword evidence="1" id="KW-0732">Signal</keyword>